<dbReference type="Pfam" id="PF03073">
    <property type="entry name" value="TspO_MBR"/>
    <property type="match status" value="1"/>
</dbReference>
<dbReference type="PANTHER" id="PTHR10057:SF0">
    <property type="entry name" value="TRANSLOCATOR PROTEIN"/>
    <property type="match status" value="1"/>
</dbReference>
<keyword evidence="5 6" id="KW-0472">Membrane</keyword>
<feature type="transmembrane region" description="Helical" evidence="6">
    <location>
        <begin position="131"/>
        <end position="153"/>
    </location>
</feature>
<evidence type="ECO:0000256" key="1">
    <source>
        <dbReference type="ARBA" id="ARBA00004141"/>
    </source>
</evidence>
<sequence length="157" mass="17018">MKRDLMLGALAALSVAAALVLGQIATFPNLAPWYAGLVKPSFNPPNWVFGPVWTTLYVLMAFALWRVLRSDATAGRRVAVALFYLQLLLNAAWPWMFFAAQSPGLGMINIAPQLIAILGTIVAFSRIDRVAGACLVPLAAWVGYATALNFALWRLNG</sequence>
<dbReference type="RefSeq" id="WP_379955620.1">
    <property type="nucleotide sequence ID" value="NZ_JAUYVI010000003.1"/>
</dbReference>
<comment type="similarity">
    <text evidence="2">Belongs to the TspO/BZRP family.</text>
</comment>
<proteinExistence type="inferred from homology"/>
<comment type="caution">
    <text evidence="7">The sequence shown here is derived from an EMBL/GenBank/DDBJ whole genome shotgun (WGS) entry which is preliminary data.</text>
</comment>
<dbReference type="PANTHER" id="PTHR10057">
    <property type="entry name" value="PERIPHERAL-TYPE BENZODIAZEPINE RECEPTOR"/>
    <property type="match status" value="1"/>
</dbReference>
<evidence type="ECO:0000256" key="4">
    <source>
        <dbReference type="ARBA" id="ARBA00022989"/>
    </source>
</evidence>
<evidence type="ECO:0000313" key="8">
    <source>
        <dbReference type="Proteomes" id="UP001230156"/>
    </source>
</evidence>
<feature type="transmembrane region" description="Helical" evidence="6">
    <location>
        <begin position="104"/>
        <end position="124"/>
    </location>
</feature>
<protein>
    <submittedName>
        <fullName evidence="7">TspO/MBR family protein</fullName>
    </submittedName>
</protein>
<accession>A0ABU0YNE1</accession>
<dbReference type="InterPro" id="IPR004307">
    <property type="entry name" value="TspO_MBR"/>
</dbReference>
<dbReference type="InterPro" id="IPR038330">
    <property type="entry name" value="TspO/MBR-related_sf"/>
</dbReference>
<evidence type="ECO:0000256" key="2">
    <source>
        <dbReference type="ARBA" id="ARBA00007524"/>
    </source>
</evidence>
<dbReference type="Proteomes" id="UP001230156">
    <property type="component" value="Unassembled WGS sequence"/>
</dbReference>
<name>A0ABU0YNE1_9PROT</name>
<dbReference type="EMBL" id="JAUYVI010000003">
    <property type="protein sequence ID" value="MDQ7248173.1"/>
    <property type="molecule type" value="Genomic_DNA"/>
</dbReference>
<evidence type="ECO:0000256" key="3">
    <source>
        <dbReference type="ARBA" id="ARBA00022692"/>
    </source>
</evidence>
<organism evidence="7 8">
    <name type="scientific">Dongia sedimenti</name>
    <dbReference type="NCBI Taxonomy" id="3064282"/>
    <lineage>
        <taxon>Bacteria</taxon>
        <taxon>Pseudomonadati</taxon>
        <taxon>Pseudomonadota</taxon>
        <taxon>Alphaproteobacteria</taxon>
        <taxon>Rhodospirillales</taxon>
        <taxon>Dongiaceae</taxon>
        <taxon>Dongia</taxon>
    </lineage>
</organism>
<keyword evidence="8" id="KW-1185">Reference proteome</keyword>
<dbReference type="CDD" id="cd15904">
    <property type="entry name" value="TSPO_MBR"/>
    <property type="match status" value="1"/>
</dbReference>
<dbReference type="Gene3D" id="1.20.1260.100">
    <property type="entry name" value="TspO/MBR protein"/>
    <property type="match status" value="1"/>
</dbReference>
<reference evidence="8" key="1">
    <citation type="submission" date="2023-08" db="EMBL/GenBank/DDBJ databases">
        <title>Rhodospirillaceae gen. nov., a novel taxon isolated from the Yangtze River Yuezi River estuary sludge.</title>
        <authorList>
            <person name="Ruan L."/>
        </authorList>
    </citation>
    <scope>NUCLEOTIDE SEQUENCE [LARGE SCALE GENOMIC DNA]</scope>
    <source>
        <strain evidence="8">R-7</strain>
    </source>
</reference>
<gene>
    <name evidence="7" type="ORF">Q8A70_10880</name>
</gene>
<evidence type="ECO:0000256" key="6">
    <source>
        <dbReference type="SAM" id="Phobius"/>
    </source>
</evidence>
<feature type="transmembrane region" description="Helical" evidence="6">
    <location>
        <begin position="80"/>
        <end position="98"/>
    </location>
</feature>
<comment type="subcellular location">
    <subcellularLocation>
        <location evidence="1">Membrane</location>
        <topology evidence="1">Multi-pass membrane protein</topology>
    </subcellularLocation>
</comment>
<keyword evidence="3 6" id="KW-0812">Transmembrane</keyword>
<evidence type="ECO:0000256" key="5">
    <source>
        <dbReference type="ARBA" id="ARBA00023136"/>
    </source>
</evidence>
<dbReference type="PIRSF" id="PIRSF005859">
    <property type="entry name" value="PBR"/>
    <property type="match status" value="1"/>
</dbReference>
<evidence type="ECO:0000313" key="7">
    <source>
        <dbReference type="EMBL" id="MDQ7248173.1"/>
    </source>
</evidence>
<keyword evidence="4 6" id="KW-1133">Transmembrane helix</keyword>
<feature type="transmembrane region" description="Helical" evidence="6">
    <location>
        <begin position="46"/>
        <end position="68"/>
    </location>
</feature>